<gene>
    <name evidence="1" type="ORF">METZ01_LOCUS317229</name>
</gene>
<organism evidence="1">
    <name type="scientific">marine metagenome</name>
    <dbReference type="NCBI Taxonomy" id="408172"/>
    <lineage>
        <taxon>unclassified sequences</taxon>
        <taxon>metagenomes</taxon>
        <taxon>ecological metagenomes</taxon>
    </lineage>
</organism>
<sequence>MDKSALDVWRMIPQTPEVVTFFTGIFDVIGVSISETGEELSVAIERDAIRIDPGLPEKPDFVVPIAWENVENMVAHAEDGEIDPREAWRIVSVLFTSLTQATLRNPIMSNNLMRRIAMVEDIAHVFLVAPDGKEANCHTLVYVKGQWLVISGLHGNPKRTFRMSAEDCIDYQRKVFSAIKKNSLFEWFRFSSWYRKWRKGVSVRHRR</sequence>
<dbReference type="AlphaFoldDB" id="A0A382NVL1"/>
<protein>
    <submittedName>
        <fullName evidence="1">Uncharacterized protein</fullName>
    </submittedName>
</protein>
<accession>A0A382NVL1</accession>
<evidence type="ECO:0000313" key="1">
    <source>
        <dbReference type="EMBL" id="SVC64375.1"/>
    </source>
</evidence>
<reference evidence="1" key="1">
    <citation type="submission" date="2018-05" db="EMBL/GenBank/DDBJ databases">
        <authorList>
            <person name="Lanie J.A."/>
            <person name="Ng W.-L."/>
            <person name="Kazmierczak K.M."/>
            <person name="Andrzejewski T.M."/>
            <person name="Davidsen T.M."/>
            <person name="Wayne K.J."/>
            <person name="Tettelin H."/>
            <person name="Glass J.I."/>
            <person name="Rusch D."/>
            <person name="Podicherti R."/>
            <person name="Tsui H.-C.T."/>
            <person name="Winkler M.E."/>
        </authorList>
    </citation>
    <scope>NUCLEOTIDE SEQUENCE</scope>
</reference>
<dbReference type="EMBL" id="UINC01102614">
    <property type="protein sequence ID" value="SVC64375.1"/>
    <property type="molecule type" value="Genomic_DNA"/>
</dbReference>
<proteinExistence type="predicted"/>
<name>A0A382NVL1_9ZZZZ</name>